<evidence type="ECO:0000313" key="2">
    <source>
        <dbReference type="Proteomes" id="UP000187609"/>
    </source>
</evidence>
<dbReference type="EMBL" id="MJEQ01002160">
    <property type="protein sequence ID" value="OIT28131.1"/>
    <property type="molecule type" value="Genomic_DNA"/>
</dbReference>
<proteinExistence type="predicted"/>
<accession>A0A1J6KZN4</accession>
<organism evidence="1 2">
    <name type="scientific">Nicotiana attenuata</name>
    <name type="common">Coyote tobacco</name>
    <dbReference type="NCBI Taxonomy" id="49451"/>
    <lineage>
        <taxon>Eukaryota</taxon>
        <taxon>Viridiplantae</taxon>
        <taxon>Streptophyta</taxon>
        <taxon>Embryophyta</taxon>
        <taxon>Tracheophyta</taxon>
        <taxon>Spermatophyta</taxon>
        <taxon>Magnoliopsida</taxon>
        <taxon>eudicotyledons</taxon>
        <taxon>Gunneridae</taxon>
        <taxon>Pentapetalae</taxon>
        <taxon>asterids</taxon>
        <taxon>lamiids</taxon>
        <taxon>Solanales</taxon>
        <taxon>Solanaceae</taxon>
        <taxon>Nicotianoideae</taxon>
        <taxon>Nicotianeae</taxon>
        <taxon>Nicotiana</taxon>
    </lineage>
</organism>
<sequence length="88" mass="9951">MAMHSPGGDKTGDFLLFDFNRDGGSCENNVCHLNAEDEAVCFVVDERCRFRLYWNLPPLLPPVNKRGLGSSPEYREIFGRKPFVAKSD</sequence>
<protein>
    <submittedName>
        <fullName evidence="1">Uncharacterized protein</fullName>
    </submittedName>
</protein>
<dbReference type="AlphaFoldDB" id="A0A1J6KZN4"/>
<dbReference type="Gramene" id="OIT28131">
    <property type="protein sequence ID" value="OIT28131"/>
    <property type="gene ID" value="A4A49_36928"/>
</dbReference>
<gene>
    <name evidence="1" type="ORF">A4A49_36928</name>
</gene>
<keyword evidence="2" id="KW-1185">Reference proteome</keyword>
<name>A0A1J6KZN4_NICAT</name>
<comment type="caution">
    <text evidence="1">The sequence shown here is derived from an EMBL/GenBank/DDBJ whole genome shotgun (WGS) entry which is preliminary data.</text>
</comment>
<reference evidence="1" key="1">
    <citation type="submission" date="2016-11" db="EMBL/GenBank/DDBJ databases">
        <title>The genome of Nicotiana attenuata.</title>
        <authorList>
            <person name="Xu S."/>
            <person name="Brockmoeller T."/>
            <person name="Gaquerel E."/>
            <person name="Navarro A."/>
            <person name="Kuhl H."/>
            <person name="Gase K."/>
            <person name="Ling Z."/>
            <person name="Zhou W."/>
            <person name="Kreitzer C."/>
            <person name="Stanke M."/>
            <person name="Tang H."/>
            <person name="Lyons E."/>
            <person name="Pandey P."/>
            <person name="Pandey S.P."/>
            <person name="Timmermann B."/>
            <person name="Baldwin I.T."/>
        </authorList>
    </citation>
    <scope>NUCLEOTIDE SEQUENCE [LARGE SCALE GENOMIC DNA]</scope>
    <source>
        <strain evidence="1">UT</strain>
    </source>
</reference>
<evidence type="ECO:0000313" key="1">
    <source>
        <dbReference type="EMBL" id="OIT28131.1"/>
    </source>
</evidence>
<dbReference type="Proteomes" id="UP000187609">
    <property type="component" value="Unassembled WGS sequence"/>
</dbReference>